<evidence type="ECO:0000313" key="2">
    <source>
        <dbReference type="EMBL" id="AEJ18376.1"/>
    </source>
</evidence>
<dbReference type="eggNOG" id="ENOG50346UT">
    <property type="taxonomic scope" value="Bacteria"/>
</dbReference>
<evidence type="ECO:0008006" key="4">
    <source>
        <dbReference type="Google" id="ProtNLM"/>
    </source>
</evidence>
<dbReference type="KEGG" id="scd:Spica_0208"/>
<dbReference type="EMBL" id="CP002868">
    <property type="protein sequence ID" value="AEJ18376.1"/>
    <property type="molecule type" value="Genomic_DNA"/>
</dbReference>
<evidence type="ECO:0000256" key="1">
    <source>
        <dbReference type="SAM" id="Phobius"/>
    </source>
</evidence>
<keyword evidence="1" id="KW-0472">Membrane</keyword>
<dbReference type="HOGENOM" id="CLU_662120_0_0_12"/>
<evidence type="ECO:0000313" key="3">
    <source>
        <dbReference type="Proteomes" id="UP000000503"/>
    </source>
</evidence>
<dbReference type="AlphaFoldDB" id="F8EYE4"/>
<dbReference type="OrthoDB" id="790633at2"/>
<keyword evidence="1" id="KW-1133">Transmembrane helix</keyword>
<dbReference type="STRING" id="744872.Spica_0208"/>
<accession>F8EYE4</accession>
<reference evidence="3" key="1">
    <citation type="journal article" date="2013" name="Stand. Genomic Sci.">
        <title>Genome sequence of the thermophilic fresh-water bacterium Spirochaeta caldaria type strain (H1(T)), reclassification of Spirochaeta caldaria, Spirochaeta stenostrepta, and Spirochaeta zuelzerae in the genus Treponema as Treponema caldaria comb. nov., Treponema stenostrepta comb. nov., and Treponema zuelzerae comb. nov., and emendation of the genus Treponema.</title>
        <authorList>
            <person name="Abt B."/>
            <person name="Goker M."/>
            <person name="Scheuner C."/>
            <person name="Han C."/>
            <person name="Lu M."/>
            <person name="Misra M."/>
            <person name="Lapidus A."/>
            <person name="Nolan M."/>
            <person name="Lucas S."/>
            <person name="Hammon N."/>
            <person name="Deshpande S."/>
            <person name="Cheng J.F."/>
            <person name="Tapia R."/>
            <person name="Goodwin L.A."/>
            <person name="Pitluck S."/>
            <person name="Liolios K."/>
            <person name="Pagani I."/>
            <person name="Ivanova N."/>
            <person name="Mavromatis K."/>
            <person name="Mikhailova N."/>
            <person name="Huntemann M."/>
            <person name="Pati A."/>
            <person name="Chen A."/>
            <person name="Palaniappan K."/>
            <person name="Land M."/>
            <person name="Hauser L."/>
            <person name="Jeffries C.D."/>
            <person name="Rohde M."/>
            <person name="Spring S."/>
            <person name="Gronow S."/>
            <person name="Detter J.C."/>
            <person name="Bristow J."/>
            <person name="Eisen J.A."/>
            <person name="Markowitz V."/>
            <person name="Hugenholtz P."/>
            <person name="Kyrpides N.C."/>
            <person name="Woyke T."/>
            <person name="Klenk H.P."/>
        </authorList>
    </citation>
    <scope>NUCLEOTIDE SEQUENCE</scope>
    <source>
        <strain evidence="3">ATCC 51460 / DSM 7334 / H1</strain>
    </source>
</reference>
<dbReference type="Proteomes" id="UP000000503">
    <property type="component" value="Chromosome"/>
</dbReference>
<gene>
    <name evidence="2" type="ordered locus">Spica_0208</name>
</gene>
<feature type="transmembrane region" description="Helical" evidence="1">
    <location>
        <begin position="21"/>
        <end position="40"/>
    </location>
</feature>
<organism evidence="2 3">
    <name type="scientific">Gracilinema caldarium (strain ATCC 51460 / DSM 7334 / H1)</name>
    <name type="common">Treponema caldarium</name>
    <dbReference type="NCBI Taxonomy" id="744872"/>
    <lineage>
        <taxon>Bacteria</taxon>
        <taxon>Pseudomonadati</taxon>
        <taxon>Spirochaetota</taxon>
        <taxon>Spirochaetia</taxon>
        <taxon>Spirochaetales</taxon>
        <taxon>Breznakiellaceae</taxon>
        <taxon>Gracilinema</taxon>
    </lineage>
</organism>
<sequence length="438" mass="49550">MIHWDELSNQHANPDDKGKSIMKKGIFVLLCILITGIMAFSEDLSLISIKELPTDTEFTKDFTTLQALSGYVDHYEFQWDYPLSKETIEKQLLIIAAHIDERISQHRSNPELWVLKVIILKYLYNLDSPGVAKQLEAVISEATHDFPMDIRFSWLYGDFLSSAGRSLEAISQFRKIITEKASAQLLPGAFWEDYGKACYLALMPKNAITAFQKAADLYNIPLSSYKIASTAIEQLKKPDINGTFSDTDVWNIIKSGESYYLMSRLFGMRLPIQGTWNVKHFGVNNRTSAAILAPPQIKSKTGKEIGINIVVLINFNDINQETFIKPYLSKGTKQISVQNTPIPITRYEWIDKETYAHMGGAHGYMTFLTLPASPESGLQLEIPQIFVSGSEKSFYKPNEIYDRMDHPVHIGIILDSCEEVYEESKAIYDAILSGAIFD</sequence>
<name>F8EYE4_GRAC1</name>
<proteinExistence type="predicted"/>
<keyword evidence="1" id="KW-0812">Transmembrane</keyword>
<protein>
    <recommendedName>
        <fullName evidence="4">Tetratricopeptide repeat protein</fullName>
    </recommendedName>
</protein>
<keyword evidence="3" id="KW-1185">Reference proteome</keyword>